<feature type="domain" description="PhoU" evidence="2">
    <location>
        <begin position="19"/>
        <end position="104"/>
    </location>
</feature>
<evidence type="ECO:0000259" key="2">
    <source>
        <dbReference type="Pfam" id="PF01895"/>
    </source>
</evidence>
<comment type="subunit">
    <text evidence="1">Homodimer.</text>
</comment>
<organism evidence="3 4">
    <name type="scientific">Corticicoccus populi</name>
    <dbReference type="NCBI Taxonomy" id="1812821"/>
    <lineage>
        <taxon>Bacteria</taxon>
        <taxon>Bacillati</taxon>
        <taxon>Bacillota</taxon>
        <taxon>Bacilli</taxon>
        <taxon>Bacillales</taxon>
        <taxon>Staphylococcaceae</taxon>
        <taxon>Corticicoccus</taxon>
    </lineage>
</organism>
<reference evidence="4" key="1">
    <citation type="journal article" date="2019" name="Int. J. Syst. Evol. Microbiol.">
        <title>The Global Catalogue of Microorganisms (GCM) 10K type strain sequencing project: providing services to taxonomists for standard genome sequencing and annotation.</title>
        <authorList>
            <consortium name="The Broad Institute Genomics Platform"/>
            <consortium name="The Broad Institute Genome Sequencing Center for Infectious Disease"/>
            <person name="Wu L."/>
            <person name="Ma J."/>
        </authorList>
    </citation>
    <scope>NUCLEOTIDE SEQUENCE [LARGE SCALE GENOMIC DNA]</scope>
    <source>
        <strain evidence="4">KCTC 33575</strain>
    </source>
</reference>
<comment type="function">
    <text evidence="1">Plays a role in the regulation of phosphate uptake.</text>
</comment>
<dbReference type="NCBIfam" id="TIGR02135">
    <property type="entry name" value="phoU_full"/>
    <property type="match status" value="1"/>
</dbReference>
<dbReference type="PIRSF" id="PIRSF003107">
    <property type="entry name" value="PhoU"/>
    <property type="match status" value="1"/>
</dbReference>
<dbReference type="Pfam" id="PF01895">
    <property type="entry name" value="PhoU"/>
    <property type="match status" value="2"/>
</dbReference>
<evidence type="ECO:0000256" key="1">
    <source>
        <dbReference type="PIRNR" id="PIRNR003107"/>
    </source>
</evidence>
<sequence length="213" mass="24750">MTSRVKFSNDLNTLIDEVIDMGRKVYSRLDGVTNCLSIDDMNTARKIVYDDSFINELEYRINTRAITMITAESPVATDLRVIIASIKTAMELERISDNISNIAEVRKRIKIENDNLLLRLYTMERLAVLMMNDIYTAFREKDMELCLEILDRDEDIDRLFVQISTSDILEESDLFVSGQCQLCAKYLERIGDHIKNIAEHVYFINTGERFEVR</sequence>
<dbReference type="RefSeq" id="WP_377771435.1">
    <property type="nucleotide sequence ID" value="NZ_JBHUOQ010000001.1"/>
</dbReference>
<dbReference type="InterPro" id="IPR038078">
    <property type="entry name" value="PhoU-like_sf"/>
</dbReference>
<keyword evidence="4" id="KW-1185">Reference proteome</keyword>
<protein>
    <recommendedName>
        <fullName evidence="1">Phosphate-specific transport system accessory protein PhoU</fullName>
    </recommendedName>
</protein>
<keyword evidence="1" id="KW-0963">Cytoplasm</keyword>
<keyword evidence="1" id="KW-0592">Phosphate transport</keyword>
<dbReference type="PANTHER" id="PTHR42930">
    <property type="entry name" value="PHOSPHATE-SPECIFIC TRANSPORT SYSTEM ACCESSORY PROTEIN PHOU"/>
    <property type="match status" value="1"/>
</dbReference>
<feature type="domain" description="PhoU" evidence="2">
    <location>
        <begin position="122"/>
        <end position="201"/>
    </location>
</feature>
<dbReference type="EMBL" id="JBHUOQ010000001">
    <property type="protein sequence ID" value="MFD2829437.1"/>
    <property type="molecule type" value="Genomic_DNA"/>
</dbReference>
<dbReference type="InterPro" id="IPR026022">
    <property type="entry name" value="PhoU_dom"/>
</dbReference>
<gene>
    <name evidence="3" type="primary">phoU</name>
    <name evidence="3" type="ORF">ACFSX4_03090</name>
</gene>
<dbReference type="Gene3D" id="1.20.58.220">
    <property type="entry name" value="Phosphate transport system protein phou homolog 2, domain 2"/>
    <property type="match status" value="1"/>
</dbReference>
<comment type="subcellular location">
    <subcellularLocation>
        <location evidence="1">Cytoplasm</location>
    </subcellularLocation>
</comment>
<comment type="similarity">
    <text evidence="1">Belongs to the PhoU family.</text>
</comment>
<dbReference type="Proteomes" id="UP001597519">
    <property type="component" value="Unassembled WGS sequence"/>
</dbReference>
<dbReference type="SUPFAM" id="SSF109755">
    <property type="entry name" value="PhoU-like"/>
    <property type="match status" value="1"/>
</dbReference>
<evidence type="ECO:0000313" key="3">
    <source>
        <dbReference type="EMBL" id="MFD2829437.1"/>
    </source>
</evidence>
<proteinExistence type="inferred from homology"/>
<dbReference type="PANTHER" id="PTHR42930:SF3">
    <property type="entry name" value="PHOSPHATE-SPECIFIC TRANSPORT SYSTEM ACCESSORY PROTEIN PHOU"/>
    <property type="match status" value="1"/>
</dbReference>
<comment type="caution">
    <text evidence="3">The sequence shown here is derived from an EMBL/GenBank/DDBJ whole genome shotgun (WGS) entry which is preliminary data.</text>
</comment>
<name>A0ABW5WSF5_9STAP</name>
<dbReference type="InterPro" id="IPR028366">
    <property type="entry name" value="PhoU"/>
</dbReference>
<accession>A0ABW5WSF5</accession>
<keyword evidence="1" id="KW-0813">Transport</keyword>
<evidence type="ECO:0000313" key="4">
    <source>
        <dbReference type="Proteomes" id="UP001597519"/>
    </source>
</evidence>